<evidence type="ECO:0000256" key="7">
    <source>
        <dbReference type="HAMAP-Rule" id="MF_00109"/>
    </source>
</evidence>
<dbReference type="GO" id="GO:0005524">
    <property type="term" value="F:ATP binding"/>
    <property type="evidence" value="ECO:0007669"/>
    <property type="project" value="UniProtKB-UniRule"/>
</dbReference>
<evidence type="ECO:0000256" key="4">
    <source>
        <dbReference type="ARBA" id="ARBA00022777"/>
    </source>
</evidence>
<feature type="binding site" evidence="7">
    <location>
        <position position="132"/>
    </location>
    <ligand>
        <name>ATP</name>
        <dbReference type="ChEBI" id="CHEBI:30616"/>
    </ligand>
</feature>
<dbReference type="STRING" id="266809.PM03_09940"/>
<dbReference type="InterPro" id="IPR000623">
    <property type="entry name" value="Shikimate_kinase/TSH1"/>
</dbReference>
<dbReference type="GO" id="GO:0005829">
    <property type="term" value="C:cytosol"/>
    <property type="evidence" value="ECO:0007669"/>
    <property type="project" value="TreeGrafter"/>
</dbReference>
<dbReference type="Proteomes" id="UP000051298">
    <property type="component" value="Unassembled WGS sequence"/>
</dbReference>
<protein>
    <recommendedName>
        <fullName evidence="7">Shikimate kinase</fullName>
        <shortName evidence="7">SK</shortName>
        <ecNumber evidence="7">2.7.1.71</ecNumber>
    </recommendedName>
</protein>
<dbReference type="AlphaFoldDB" id="A0A0P1EWB1"/>
<feature type="binding site" evidence="7">
    <location>
        <position position="94"/>
    </location>
    <ligand>
        <name>substrate</name>
    </ligand>
</feature>
<dbReference type="InterPro" id="IPR031322">
    <property type="entry name" value="Shikimate/glucono_kinase"/>
</dbReference>
<evidence type="ECO:0000256" key="6">
    <source>
        <dbReference type="ARBA" id="ARBA00023141"/>
    </source>
</evidence>
<keyword evidence="4 7" id="KW-0418">Kinase</keyword>
<comment type="subcellular location">
    <subcellularLocation>
        <location evidence="7">Cytoplasm</location>
    </subcellularLocation>
</comment>
<comment type="cofactor">
    <cofactor evidence="7">
        <name>Mg(2+)</name>
        <dbReference type="ChEBI" id="CHEBI:18420"/>
    </cofactor>
    <text evidence="7">Binds 1 Mg(2+) ion per subunit.</text>
</comment>
<dbReference type="GO" id="GO:0008652">
    <property type="term" value="P:amino acid biosynthetic process"/>
    <property type="evidence" value="ECO:0007669"/>
    <property type="project" value="UniProtKB-KW"/>
</dbReference>
<dbReference type="InterPro" id="IPR027417">
    <property type="entry name" value="P-loop_NTPase"/>
</dbReference>
<keyword evidence="7" id="KW-0460">Magnesium</keyword>
<dbReference type="GO" id="GO:0009423">
    <property type="term" value="P:chorismate biosynthetic process"/>
    <property type="evidence" value="ECO:0007669"/>
    <property type="project" value="UniProtKB-UniRule"/>
</dbReference>
<feature type="binding site" evidence="7">
    <location>
        <position position="30"/>
    </location>
    <ligand>
        <name>Mg(2+)</name>
        <dbReference type="ChEBI" id="CHEBI:18420"/>
    </ligand>
</feature>
<dbReference type="eggNOG" id="COG0703">
    <property type="taxonomic scope" value="Bacteria"/>
</dbReference>
<name>A0A0P1EWB1_9RHOB</name>
<dbReference type="SUPFAM" id="SSF52540">
    <property type="entry name" value="P-loop containing nucleoside triphosphate hydrolases"/>
    <property type="match status" value="1"/>
</dbReference>
<reference evidence="8 9" key="1">
    <citation type="submission" date="2015-09" db="EMBL/GenBank/DDBJ databases">
        <authorList>
            <consortium name="Swine Surveillance"/>
        </authorList>
    </citation>
    <scope>NUCLEOTIDE SEQUENCE [LARGE SCALE GENOMIC DNA]</scope>
    <source>
        <strain evidence="8 9">CECT 5294</strain>
    </source>
</reference>
<evidence type="ECO:0000256" key="1">
    <source>
        <dbReference type="ARBA" id="ARBA00022605"/>
    </source>
</evidence>
<feature type="binding site" evidence="7">
    <location>
        <position position="151"/>
    </location>
    <ligand>
        <name>substrate</name>
    </ligand>
</feature>
<evidence type="ECO:0000313" key="8">
    <source>
        <dbReference type="EMBL" id="CUH59112.1"/>
    </source>
</evidence>
<keyword evidence="7" id="KW-0479">Metal-binding</keyword>
<dbReference type="GO" id="GO:0009073">
    <property type="term" value="P:aromatic amino acid family biosynthetic process"/>
    <property type="evidence" value="ECO:0007669"/>
    <property type="project" value="UniProtKB-KW"/>
</dbReference>
<comment type="subunit">
    <text evidence="7">Monomer.</text>
</comment>
<feature type="binding site" evidence="7">
    <location>
        <begin position="26"/>
        <end position="31"/>
    </location>
    <ligand>
        <name>ATP</name>
        <dbReference type="ChEBI" id="CHEBI:30616"/>
    </ligand>
</feature>
<dbReference type="Gene3D" id="3.40.50.300">
    <property type="entry name" value="P-loop containing nucleotide triphosphate hydrolases"/>
    <property type="match status" value="1"/>
</dbReference>
<accession>A0A0P1EWB1</accession>
<dbReference type="EMBL" id="CYRX01000008">
    <property type="protein sequence ID" value="CUH59112.1"/>
    <property type="molecule type" value="Genomic_DNA"/>
</dbReference>
<dbReference type="PANTHER" id="PTHR21087:SF16">
    <property type="entry name" value="SHIKIMATE KINASE 1, CHLOROPLASTIC"/>
    <property type="match status" value="1"/>
</dbReference>
<feature type="binding site" evidence="7">
    <location>
        <position position="72"/>
    </location>
    <ligand>
        <name>substrate</name>
    </ligand>
</feature>
<keyword evidence="6 7" id="KW-0057">Aromatic amino acid biosynthesis</keyword>
<dbReference type="GO" id="GO:0000287">
    <property type="term" value="F:magnesium ion binding"/>
    <property type="evidence" value="ECO:0007669"/>
    <property type="project" value="UniProtKB-UniRule"/>
</dbReference>
<dbReference type="EC" id="2.7.1.71" evidence="7"/>
<dbReference type="RefSeq" id="WP_255347896.1">
    <property type="nucleotide sequence ID" value="NZ_CYRX01000008.1"/>
</dbReference>
<dbReference type="HAMAP" id="MF_00109">
    <property type="entry name" value="Shikimate_kinase"/>
    <property type="match status" value="1"/>
</dbReference>
<evidence type="ECO:0000256" key="5">
    <source>
        <dbReference type="ARBA" id="ARBA00022840"/>
    </source>
</evidence>
<dbReference type="PRINTS" id="PR01100">
    <property type="entry name" value="SHIKIMTKNASE"/>
</dbReference>
<dbReference type="Pfam" id="PF01202">
    <property type="entry name" value="SKI"/>
    <property type="match status" value="1"/>
</dbReference>
<feature type="binding site" evidence="7">
    <location>
        <position position="48"/>
    </location>
    <ligand>
        <name>substrate</name>
    </ligand>
</feature>
<comment type="caution">
    <text evidence="7">Lacks conserved residue(s) required for the propagation of feature annotation.</text>
</comment>
<keyword evidence="5 7" id="KW-0067">ATP-binding</keyword>
<dbReference type="CDD" id="cd00464">
    <property type="entry name" value="SK"/>
    <property type="match status" value="1"/>
</dbReference>
<evidence type="ECO:0000256" key="3">
    <source>
        <dbReference type="ARBA" id="ARBA00022741"/>
    </source>
</evidence>
<comment type="catalytic activity">
    <reaction evidence="7">
        <text>shikimate + ATP = 3-phosphoshikimate + ADP + H(+)</text>
        <dbReference type="Rhea" id="RHEA:13121"/>
        <dbReference type="ChEBI" id="CHEBI:15378"/>
        <dbReference type="ChEBI" id="CHEBI:30616"/>
        <dbReference type="ChEBI" id="CHEBI:36208"/>
        <dbReference type="ChEBI" id="CHEBI:145989"/>
        <dbReference type="ChEBI" id="CHEBI:456216"/>
        <dbReference type="EC" id="2.7.1.71"/>
    </reaction>
</comment>
<gene>
    <name evidence="7 8" type="primary">aroK</name>
    <name evidence="8" type="ORF">THS5294_00394</name>
</gene>
<comment type="similarity">
    <text evidence="7">Belongs to the shikimate kinase family.</text>
</comment>
<comment type="function">
    <text evidence="7">Catalyzes the specific phosphorylation of the 3-hydroxyl group of shikimic acid using ATP as a cosubstrate.</text>
</comment>
<dbReference type="PANTHER" id="PTHR21087">
    <property type="entry name" value="SHIKIMATE KINASE"/>
    <property type="match status" value="1"/>
</dbReference>
<dbReference type="GO" id="GO:0004765">
    <property type="term" value="F:shikimate kinase activity"/>
    <property type="evidence" value="ECO:0007669"/>
    <property type="project" value="UniProtKB-UniRule"/>
</dbReference>
<keyword evidence="3 7" id="KW-0547">Nucleotide-binding</keyword>
<keyword evidence="7" id="KW-0963">Cytoplasm</keyword>
<evidence type="ECO:0000313" key="9">
    <source>
        <dbReference type="Proteomes" id="UP000051298"/>
    </source>
</evidence>
<proteinExistence type="inferred from homology"/>
<comment type="pathway">
    <text evidence="7">Metabolic intermediate biosynthesis; chorismate biosynthesis; chorismate from D-erythrose 4-phosphate and phosphoenolpyruvate: step 5/7.</text>
</comment>
<dbReference type="NCBIfam" id="NF010552">
    <property type="entry name" value="PRK13946.1"/>
    <property type="match status" value="1"/>
</dbReference>
<keyword evidence="2 7" id="KW-0808">Transferase</keyword>
<dbReference type="UniPathway" id="UPA00053">
    <property type="reaction ID" value="UER00088"/>
</dbReference>
<keyword evidence="1 7" id="KW-0028">Amino-acid biosynthesis</keyword>
<sequence>MREHLPTATDCSLVLLKPVVLVGMMGAGKSAVGMALSKRLGVMFRDSDAEIEQAAACSIAEIFARDGETFFRAREAEVIARLLREAPAIISTGGGAYLRPETRDLITGHGVAVWLRADIELLWSRVKHKDTRPLLRTENPKQTLADLLAARTPSYEMADLVADCRPDYSIEAMVDVVIDVLKDAGILTETPV</sequence>
<organism evidence="8 9">
    <name type="scientific">Thalassobacter stenotrophicus</name>
    <dbReference type="NCBI Taxonomy" id="266809"/>
    <lineage>
        <taxon>Bacteria</taxon>
        <taxon>Pseudomonadati</taxon>
        <taxon>Pseudomonadota</taxon>
        <taxon>Alphaproteobacteria</taxon>
        <taxon>Rhodobacterales</taxon>
        <taxon>Roseobacteraceae</taxon>
        <taxon>Thalassobacter</taxon>
    </lineage>
</organism>
<evidence type="ECO:0000256" key="2">
    <source>
        <dbReference type="ARBA" id="ARBA00022679"/>
    </source>
</evidence>